<evidence type="ECO:0000256" key="1">
    <source>
        <dbReference type="ARBA" id="ARBA00000085"/>
    </source>
</evidence>
<feature type="domain" description="PAS" evidence="9">
    <location>
        <begin position="262"/>
        <end position="335"/>
    </location>
</feature>
<dbReference type="Pfam" id="PF00512">
    <property type="entry name" value="HisKA"/>
    <property type="match status" value="1"/>
</dbReference>
<dbReference type="Gene3D" id="1.10.287.130">
    <property type="match status" value="1"/>
</dbReference>
<feature type="domain" description="Histidine kinase" evidence="7">
    <location>
        <begin position="405"/>
        <end position="622"/>
    </location>
</feature>
<dbReference type="SUPFAM" id="SSF55785">
    <property type="entry name" value="PYP-like sensor domain (PAS domain)"/>
    <property type="match status" value="2"/>
</dbReference>
<dbReference type="SUPFAM" id="SSF52172">
    <property type="entry name" value="CheY-like"/>
    <property type="match status" value="2"/>
</dbReference>
<dbReference type="Pfam" id="PF02518">
    <property type="entry name" value="HATPase_c"/>
    <property type="match status" value="1"/>
</dbReference>
<evidence type="ECO:0000259" key="7">
    <source>
        <dbReference type="PROSITE" id="PS50109"/>
    </source>
</evidence>
<evidence type="ECO:0000256" key="4">
    <source>
        <dbReference type="ARBA" id="ARBA00022679"/>
    </source>
</evidence>
<evidence type="ECO:0000313" key="12">
    <source>
        <dbReference type="Proteomes" id="UP000676194"/>
    </source>
</evidence>
<dbReference type="CDD" id="cd00082">
    <property type="entry name" value="HisKA"/>
    <property type="match status" value="1"/>
</dbReference>
<dbReference type="EC" id="2.7.13.3" evidence="2"/>
<dbReference type="Gene3D" id="3.40.50.2300">
    <property type="match status" value="2"/>
</dbReference>
<gene>
    <name evidence="11" type="ORF">KIH39_21085</name>
</gene>
<feature type="domain" description="PAC" evidence="10">
    <location>
        <begin position="210"/>
        <end position="261"/>
    </location>
</feature>
<dbReference type="AlphaFoldDB" id="A0A8E6EXI8"/>
<dbReference type="CDD" id="cd00130">
    <property type="entry name" value="PAS"/>
    <property type="match status" value="2"/>
</dbReference>
<reference evidence="11" key="1">
    <citation type="submission" date="2021-05" db="EMBL/GenBank/DDBJ databases">
        <title>Complete genome sequence of the cellulolytic planctomycete Telmatocola sphagniphila SP2T and characterization of the first cellulase from planctomycetes.</title>
        <authorList>
            <person name="Rakitin A.L."/>
            <person name="Beletsky A.V."/>
            <person name="Naumoff D.G."/>
            <person name="Kulichevskaya I.S."/>
            <person name="Mardanov A.V."/>
            <person name="Ravin N.V."/>
            <person name="Dedysh S.N."/>
        </authorList>
    </citation>
    <scope>NUCLEOTIDE SEQUENCE</scope>
    <source>
        <strain evidence="11">SP2T</strain>
    </source>
</reference>
<keyword evidence="4" id="KW-0808">Transferase</keyword>
<dbReference type="PROSITE" id="PS50110">
    <property type="entry name" value="RESPONSE_REGULATORY"/>
    <property type="match status" value="2"/>
</dbReference>
<evidence type="ECO:0000256" key="3">
    <source>
        <dbReference type="ARBA" id="ARBA00022553"/>
    </source>
</evidence>
<dbReference type="InterPro" id="IPR003661">
    <property type="entry name" value="HisK_dim/P_dom"/>
</dbReference>
<dbReference type="SUPFAM" id="SSF55874">
    <property type="entry name" value="ATPase domain of HSP90 chaperone/DNA topoisomerase II/histidine kinase"/>
    <property type="match status" value="1"/>
</dbReference>
<dbReference type="SMART" id="SM00388">
    <property type="entry name" value="HisKA"/>
    <property type="match status" value="1"/>
</dbReference>
<dbReference type="PANTHER" id="PTHR43547">
    <property type="entry name" value="TWO-COMPONENT HISTIDINE KINASE"/>
    <property type="match status" value="1"/>
</dbReference>
<evidence type="ECO:0000259" key="9">
    <source>
        <dbReference type="PROSITE" id="PS50112"/>
    </source>
</evidence>
<dbReference type="InterPro" id="IPR013656">
    <property type="entry name" value="PAS_4"/>
</dbReference>
<evidence type="ECO:0000259" key="8">
    <source>
        <dbReference type="PROSITE" id="PS50110"/>
    </source>
</evidence>
<dbReference type="InterPro" id="IPR000014">
    <property type="entry name" value="PAS"/>
</dbReference>
<evidence type="ECO:0000256" key="2">
    <source>
        <dbReference type="ARBA" id="ARBA00012438"/>
    </source>
</evidence>
<keyword evidence="3 6" id="KW-0597">Phosphoprotein</keyword>
<proteinExistence type="predicted"/>
<dbReference type="RefSeq" id="WP_213495197.1">
    <property type="nucleotide sequence ID" value="NZ_CP074694.1"/>
</dbReference>
<dbReference type="InterPro" id="IPR036890">
    <property type="entry name" value="HATPase_C_sf"/>
</dbReference>
<evidence type="ECO:0000313" key="11">
    <source>
        <dbReference type="EMBL" id="QVL31316.1"/>
    </source>
</evidence>
<dbReference type="InterPro" id="IPR005467">
    <property type="entry name" value="His_kinase_dom"/>
</dbReference>
<dbReference type="InterPro" id="IPR001789">
    <property type="entry name" value="Sig_transdc_resp-reg_receiver"/>
</dbReference>
<dbReference type="SMART" id="SM00448">
    <property type="entry name" value="REC"/>
    <property type="match status" value="2"/>
</dbReference>
<dbReference type="InterPro" id="IPR036097">
    <property type="entry name" value="HisK_dim/P_sf"/>
</dbReference>
<dbReference type="KEGG" id="tsph:KIH39_21085"/>
<evidence type="ECO:0000256" key="5">
    <source>
        <dbReference type="ARBA" id="ARBA00022777"/>
    </source>
</evidence>
<dbReference type="InterPro" id="IPR011006">
    <property type="entry name" value="CheY-like_superfamily"/>
</dbReference>
<dbReference type="Pfam" id="PF00072">
    <property type="entry name" value="Response_reg"/>
    <property type="match status" value="2"/>
</dbReference>
<feature type="modified residue" description="4-aspartylphosphate" evidence="6">
    <location>
        <position position="693"/>
    </location>
</feature>
<protein>
    <recommendedName>
        <fullName evidence="2">histidine kinase</fullName>
        <ecNumber evidence="2">2.7.13.3</ecNumber>
    </recommendedName>
</protein>
<keyword evidence="5" id="KW-0418">Kinase</keyword>
<evidence type="ECO:0000259" key="10">
    <source>
        <dbReference type="PROSITE" id="PS50113"/>
    </source>
</evidence>
<dbReference type="Gene3D" id="2.10.70.100">
    <property type="match status" value="1"/>
</dbReference>
<dbReference type="SMART" id="SM00086">
    <property type="entry name" value="PAC"/>
    <property type="match status" value="2"/>
</dbReference>
<dbReference type="InterPro" id="IPR003594">
    <property type="entry name" value="HATPase_dom"/>
</dbReference>
<dbReference type="FunFam" id="3.30.565.10:FF:000006">
    <property type="entry name" value="Sensor histidine kinase WalK"/>
    <property type="match status" value="1"/>
</dbReference>
<dbReference type="InterPro" id="IPR035965">
    <property type="entry name" value="PAS-like_dom_sf"/>
</dbReference>
<dbReference type="SMART" id="SM00387">
    <property type="entry name" value="HATPase_c"/>
    <property type="match status" value="1"/>
</dbReference>
<feature type="domain" description="PAS" evidence="9">
    <location>
        <begin position="136"/>
        <end position="207"/>
    </location>
</feature>
<dbReference type="InterPro" id="IPR001610">
    <property type="entry name" value="PAC"/>
</dbReference>
<feature type="domain" description="PAC" evidence="10">
    <location>
        <begin position="340"/>
        <end position="394"/>
    </location>
</feature>
<sequence>MKPSAQGTILIVDDQEVNRYTTTRILRDVGFSTLEAKNGQEGLRLAETGPDLILLDVNLPDIDGFQVCRILKSNPNTEQIPVVHASATFVSDRDKAQGLDDGADGYLVRPVEACVLVATVRSCIRARRAEEKISQQQRQLQTLADNCPDILTRFDLEHRHIFVSAAIERATGRASSEFLGRTNRELGLPENLCDFWEAAIQTTIDSRQPQSIEYSFPSQLGPRHYISRLIPEFNREGDVESVLSVVTDITERRETEEVLRITAERLQLAAEAANFGTYDVDLSTGQVYWSPQMRVIFGVAPEGNVDDFLHNGPPGIHPEDRDRFLGMIRTLQRSESLPSSEIEFRLVSPEGDIRWVLLLGRNYFTEAGPRQPVRISGVSFDITDRKIVEESLRDADRRKNEFLAMLAHELRNPLAPIRNAMQILRLAPEREAQERARQMVDRQLGQLVRLVDDLLDVSRISQGKLKLRKERIDLASVLANAVETSRPLIEQMGHELLVTLPNPSIEIDGDATRLAQVFMNLLNNAAKYSERGSRIWLSAHAEGAEAVITVRDNGIGIAVDQLPRIFELFAQVDRSLEKSQGGLGIGLTLVKQLVELHSGKVEAKSSGSGQGSEFSVRLPILTTIQVAKVDAANQNGDMKKTSLRVLVVDDNRDGADSLAMMLRLMGNETRTAYDGEEALALASRFLPDAILLDLGLPKVNGYDVCRRIRELSGNRRPLIIAQTGWGQNEDRLRTAQAGFDEHMIKPINPEAVLQMLRKLENRMGKVSVRG</sequence>
<dbReference type="Gene3D" id="3.30.450.20">
    <property type="entry name" value="PAS domain"/>
    <property type="match status" value="2"/>
</dbReference>
<dbReference type="Gene3D" id="3.30.565.10">
    <property type="entry name" value="Histidine kinase-like ATPase, C-terminal domain"/>
    <property type="match status" value="1"/>
</dbReference>
<feature type="modified residue" description="4-aspartylphosphate" evidence="6">
    <location>
        <position position="56"/>
    </location>
</feature>
<dbReference type="Pfam" id="PF08448">
    <property type="entry name" value="PAS_4"/>
    <property type="match status" value="1"/>
</dbReference>
<dbReference type="InterPro" id="IPR004358">
    <property type="entry name" value="Sig_transdc_His_kin-like_C"/>
</dbReference>
<accession>A0A8E6EXI8</accession>
<feature type="domain" description="Response regulatory" evidence="8">
    <location>
        <begin position="644"/>
        <end position="760"/>
    </location>
</feature>
<dbReference type="SUPFAM" id="SSF47384">
    <property type="entry name" value="Homodimeric domain of signal transducing histidine kinase"/>
    <property type="match status" value="1"/>
</dbReference>
<evidence type="ECO:0000256" key="6">
    <source>
        <dbReference type="PROSITE-ProRule" id="PRU00169"/>
    </source>
</evidence>
<comment type="catalytic activity">
    <reaction evidence="1">
        <text>ATP + protein L-histidine = ADP + protein N-phospho-L-histidine.</text>
        <dbReference type="EC" id="2.7.13.3"/>
    </reaction>
</comment>
<dbReference type="PRINTS" id="PR00344">
    <property type="entry name" value="BCTRLSENSOR"/>
</dbReference>
<feature type="domain" description="Response regulatory" evidence="8">
    <location>
        <begin position="8"/>
        <end position="124"/>
    </location>
</feature>
<dbReference type="PANTHER" id="PTHR43547:SF2">
    <property type="entry name" value="HYBRID SIGNAL TRANSDUCTION HISTIDINE KINASE C"/>
    <property type="match status" value="1"/>
</dbReference>
<dbReference type="InterPro" id="IPR000700">
    <property type="entry name" value="PAS-assoc_C"/>
</dbReference>
<dbReference type="Proteomes" id="UP000676194">
    <property type="component" value="Chromosome"/>
</dbReference>
<dbReference type="EMBL" id="CP074694">
    <property type="protein sequence ID" value="QVL31316.1"/>
    <property type="molecule type" value="Genomic_DNA"/>
</dbReference>
<name>A0A8E6EXI8_9BACT</name>
<organism evidence="11 12">
    <name type="scientific">Telmatocola sphagniphila</name>
    <dbReference type="NCBI Taxonomy" id="1123043"/>
    <lineage>
        <taxon>Bacteria</taxon>
        <taxon>Pseudomonadati</taxon>
        <taxon>Planctomycetota</taxon>
        <taxon>Planctomycetia</taxon>
        <taxon>Gemmatales</taxon>
        <taxon>Gemmataceae</taxon>
    </lineage>
</organism>
<dbReference type="NCBIfam" id="TIGR00229">
    <property type="entry name" value="sensory_box"/>
    <property type="match status" value="2"/>
</dbReference>
<dbReference type="SMART" id="SM00091">
    <property type="entry name" value="PAS"/>
    <property type="match status" value="2"/>
</dbReference>
<dbReference type="PROSITE" id="PS50109">
    <property type="entry name" value="HIS_KIN"/>
    <property type="match status" value="1"/>
</dbReference>
<dbReference type="CDD" id="cd17580">
    <property type="entry name" value="REC_2_DhkD-like"/>
    <property type="match status" value="1"/>
</dbReference>
<dbReference type="PROSITE" id="PS50113">
    <property type="entry name" value="PAC"/>
    <property type="match status" value="2"/>
</dbReference>
<dbReference type="Pfam" id="PF08447">
    <property type="entry name" value="PAS_3"/>
    <property type="match status" value="1"/>
</dbReference>
<dbReference type="PROSITE" id="PS50112">
    <property type="entry name" value="PAS"/>
    <property type="match status" value="2"/>
</dbReference>
<dbReference type="GO" id="GO:0000155">
    <property type="term" value="F:phosphorelay sensor kinase activity"/>
    <property type="evidence" value="ECO:0007669"/>
    <property type="project" value="InterPro"/>
</dbReference>
<dbReference type="InterPro" id="IPR013655">
    <property type="entry name" value="PAS_fold_3"/>
</dbReference>
<keyword evidence="12" id="KW-1185">Reference proteome</keyword>